<dbReference type="Proteomes" id="UP000886523">
    <property type="component" value="Unassembled WGS sequence"/>
</dbReference>
<evidence type="ECO:0000256" key="6">
    <source>
        <dbReference type="ARBA" id="ARBA00022853"/>
    </source>
</evidence>
<keyword evidence="5" id="KW-0378">Hydrolase</keyword>
<feature type="domain" description="Histone deacetylase" evidence="10">
    <location>
        <begin position="54"/>
        <end position="291"/>
    </location>
</feature>
<dbReference type="GO" id="GO:0141221">
    <property type="term" value="F:histone deacetylase activity, hydrolytic mechanism"/>
    <property type="evidence" value="ECO:0007669"/>
    <property type="project" value="UniProtKB-EC"/>
</dbReference>
<accession>A0A9P6B1B9</accession>
<evidence type="ECO:0000256" key="3">
    <source>
        <dbReference type="ARBA" id="ARBA00012111"/>
    </source>
</evidence>
<organism evidence="11 12">
    <name type="scientific">Hydnum rufescens UP504</name>
    <dbReference type="NCBI Taxonomy" id="1448309"/>
    <lineage>
        <taxon>Eukaryota</taxon>
        <taxon>Fungi</taxon>
        <taxon>Dikarya</taxon>
        <taxon>Basidiomycota</taxon>
        <taxon>Agaricomycotina</taxon>
        <taxon>Agaricomycetes</taxon>
        <taxon>Cantharellales</taxon>
        <taxon>Hydnaceae</taxon>
        <taxon>Hydnum</taxon>
    </lineage>
</organism>
<keyword evidence="7" id="KW-0805">Transcription regulation</keyword>
<evidence type="ECO:0000256" key="1">
    <source>
        <dbReference type="ARBA" id="ARBA00004123"/>
    </source>
</evidence>
<evidence type="ECO:0000256" key="4">
    <source>
        <dbReference type="ARBA" id="ARBA00022491"/>
    </source>
</evidence>
<comment type="subcellular location">
    <subcellularLocation>
        <location evidence="1">Nucleus</location>
    </subcellularLocation>
</comment>
<dbReference type="GO" id="GO:0031507">
    <property type="term" value="P:heterochromatin formation"/>
    <property type="evidence" value="ECO:0007669"/>
    <property type="project" value="TreeGrafter"/>
</dbReference>
<gene>
    <name evidence="11" type="ORF">BS47DRAFT_1371945</name>
</gene>
<protein>
    <recommendedName>
        <fullName evidence="3">histone deacetylase</fullName>
        <ecNumber evidence="3">3.5.1.98</ecNumber>
    </recommendedName>
</protein>
<dbReference type="SUPFAM" id="SSF52768">
    <property type="entry name" value="Arginase/deacetylase"/>
    <property type="match status" value="1"/>
</dbReference>
<comment type="similarity">
    <text evidence="2">Belongs to the histone deacetylase family. HD type 1 subfamily.</text>
</comment>
<comment type="caution">
    <text evidence="11">The sequence shown here is derived from an EMBL/GenBank/DDBJ whole genome shotgun (WGS) entry which is preliminary data.</text>
</comment>
<evidence type="ECO:0000313" key="11">
    <source>
        <dbReference type="EMBL" id="KAF9515690.1"/>
    </source>
</evidence>
<keyword evidence="12" id="KW-1185">Reference proteome</keyword>
<keyword evidence="9" id="KW-0539">Nucleus</keyword>
<evidence type="ECO:0000256" key="9">
    <source>
        <dbReference type="ARBA" id="ARBA00023242"/>
    </source>
</evidence>
<dbReference type="PANTHER" id="PTHR10625">
    <property type="entry name" value="HISTONE DEACETYLASE HDAC1-RELATED"/>
    <property type="match status" value="1"/>
</dbReference>
<dbReference type="Pfam" id="PF00850">
    <property type="entry name" value="Hist_deacetyl"/>
    <property type="match status" value="1"/>
</dbReference>
<reference evidence="11" key="1">
    <citation type="journal article" date="2020" name="Nat. Commun.">
        <title>Large-scale genome sequencing of mycorrhizal fungi provides insights into the early evolution of symbiotic traits.</title>
        <authorList>
            <person name="Miyauchi S."/>
            <person name="Kiss E."/>
            <person name="Kuo A."/>
            <person name="Drula E."/>
            <person name="Kohler A."/>
            <person name="Sanchez-Garcia M."/>
            <person name="Morin E."/>
            <person name="Andreopoulos B."/>
            <person name="Barry K.W."/>
            <person name="Bonito G."/>
            <person name="Buee M."/>
            <person name="Carver A."/>
            <person name="Chen C."/>
            <person name="Cichocki N."/>
            <person name="Clum A."/>
            <person name="Culley D."/>
            <person name="Crous P.W."/>
            <person name="Fauchery L."/>
            <person name="Girlanda M."/>
            <person name="Hayes R.D."/>
            <person name="Keri Z."/>
            <person name="LaButti K."/>
            <person name="Lipzen A."/>
            <person name="Lombard V."/>
            <person name="Magnuson J."/>
            <person name="Maillard F."/>
            <person name="Murat C."/>
            <person name="Nolan M."/>
            <person name="Ohm R.A."/>
            <person name="Pangilinan J."/>
            <person name="Pereira M.F."/>
            <person name="Perotto S."/>
            <person name="Peter M."/>
            <person name="Pfister S."/>
            <person name="Riley R."/>
            <person name="Sitrit Y."/>
            <person name="Stielow J.B."/>
            <person name="Szollosi G."/>
            <person name="Zifcakova L."/>
            <person name="Stursova M."/>
            <person name="Spatafora J.W."/>
            <person name="Tedersoo L."/>
            <person name="Vaario L.M."/>
            <person name="Yamada A."/>
            <person name="Yan M."/>
            <person name="Wang P."/>
            <person name="Xu J."/>
            <person name="Bruns T."/>
            <person name="Baldrian P."/>
            <person name="Vilgalys R."/>
            <person name="Dunand C."/>
            <person name="Henrissat B."/>
            <person name="Grigoriev I.V."/>
            <person name="Hibbett D."/>
            <person name="Nagy L.G."/>
            <person name="Martin F.M."/>
        </authorList>
    </citation>
    <scope>NUCLEOTIDE SEQUENCE</scope>
    <source>
        <strain evidence="11">UP504</strain>
    </source>
</reference>
<dbReference type="InterPro" id="IPR023801">
    <property type="entry name" value="His_deacetylse_dom"/>
</dbReference>
<sequence length="356" mass="38585">MSERRVVYVVSEALAKISGLLPSNRGRSTLVHSLASALGSSKEDQRLLSNNAENAVENGNQADFFGLEDDCPTFPRLPQYAKSIAGATLGAVNILKSDQADVCIVWDGGRDIHHAGKSRASGYCYINDINLGIISLRRSSPRPRVMYIDLDLHFGDGVVEAFLGSSTQNPSVLTLSIHHSSPGFFPASPNSELTPLETATPFALSIPLYQGASNVTFSRIWKNYFVVLQCGVDGLAGDPYAIWNWGIDVRDEGSMGWCINRSLSWGPKILLLGGGGYHSPNAARSWSYLTSIACGSPLSLDLSIPDHSAFPMYAPSFILDVPPGNMTDQNKDAYLRQIEERFAGLVDRLLPLCTSS</sequence>
<dbReference type="AlphaFoldDB" id="A0A9P6B1B9"/>
<dbReference type="PRINTS" id="PR01270">
    <property type="entry name" value="HDASUPER"/>
</dbReference>
<evidence type="ECO:0000256" key="8">
    <source>
        <dbReference type="ARBA" id="ARBA00023163"/>
    </source>
</evidence>
<dbReference type="EC" id="3.5.1.98" evidence="3"/>
<dbReference type="InterPro" id="IPR037138">
    <property type="entry name" value="His_deacetylse_dom_sf"/>
</dbReference>
<evidence type="ECO:0000256" key="7">
    <source>
        <dbReference type="ARBA" id="ARBA00023015"/>
    </source>
</evidence>
<keyword evidence="8" id="KW-0804">Transcription</keyword>
<keyword evidence="6" id="KW-0156">Chromatin regulator</keyword>
<dbReference type="OrthoDB" id="73273at2759"/>
<name>A0A9P6B1B9_9AGAM</name>
<evidence type="ECO:0000256" key="2">
    <source>
        <dbReference type="ARBA" id="ARBA00006457"/>
    </source>
</evidence>
<dbReference type="PANTHER" id="PTHR10625:SF14">
    <property type="entry name" value="HISTONE DEACETYLASE 8"/>
    <property type="match status" value="1"/>
</dbReference>
<evidence type="ECO:0000313" key="12">
    <source>
        <dbReference type="Proteomes" id="UP000886523"/>
    </source>
</evidence>
<dbReference type="GO" id="GO:0005634">
    <property type="term" value="C:nucleus"/>
    <property type="evidence" value="ECO:0007669"/>
    <property type="project" value="UniProtKB-SubCell"/>
</dbReference>
<dbReference type="EMBL" id="MU128947">
    <property type="protein sequence ID" value="KAF9515690.1"/>
    <property type="molecule type" value="Genomic_DNA"/>
</dbReference>
<dbReference type="InterPro" id="IPR023696">
    <property type="entry name" value="Ureohydrolase_dom_sf"/>
</dbReference>
<evidence type="ECO:0000259" key="10">
    <source>
        <dbReference type="Pfam" id="PF00850"/>
    </source>
</evidence>
<keyword evidence="4" id="KW-0678">Repressor</keyword>
<dbReference type="InterPro" id="IPR000286">
    <property type="entry name" value="HDACs"/>
</dbReference>
<proteinExistence type="inferred from homology"/>
<dbReference type="Gene3D" id="3.40.800.20">
    <property type="entry name" value="Histone deacetylase domain"/>
    <property type="match status" value="1"/>
</dbReference>
<evidence type="ECO:0000256" key="5">
    <source>
        <dbReference type="ARBA" id="ARBA00022801"/>
    </source>
</evidence>